<dbReference type="Pfam" id="PF08327">
    <property type="entry name" value="AHSA1"/>
    <property type="match status" value="1"/>
</dbReference>
<keyword evidence="4" id="KW-1185">Reference proteome</keyword>
<dbReference type="Gene3D" id="3.30.530.20">
    <property type="match status" value="1"/>
</dbReference>
<feature type="domain" description="Activator of Hsp90 ATPase homologue 1/2-like C-terminal" evidence="2">
    <location>
        <begin position="12"/>
        <end position="142"/>
    </location>
</feature>
<gene>
    <name evidence="3" type="ORF">CLV88_12229</name>
</gene>
<accession>A0A2P8F4C9</accession>
<organism evidence="3 4">
    <name type="scientific">Shimia abyssi</name>
    <dbReference type="NCBI Taxonomy" id="1662395"/>
    <lineage>
        <taxon>Bacteria</taxon>
        <taxon>Pseudomonadati</taxon>
        <taxon>Pseudomonadota</taxon>
        <taxon>Alphaproteobacteria</taxon>
        <taxon>Rhodobacterales</taxon>
        <taxon>Roseobacteraceae</taxon>
    </lineage>
</organism>
<dbReference type="AlphaFoldDB" id="A0A2P8F4C9"/>
<evidence type="ECO:0000259" key="2">
    <source>
        <dbReference type="Pfam" id="PF08327"/>
    </source>
</evidence>
<evidence type="ECO:0000313" key="3">
    <source>
        <dbReference type="EMBL" id="PSL16577.1"/>
    </source>
</evidence>
<dbReference type="CDD" id="cd07814">
    <property type="entry name" value="SRPBCC_CalC_Aha1-like"/>
    <property type="match status" value="1"/>
</dbReference>
<dbReference type="EMBL" id="PYGJ01000022">
    <property type="protein sequence ID" value="PSL16577.1"/>
    <property type="molecule type" value="Genomic_DNA"/>
</dbReference>
<evidence type="ECO:0000313" key="4">
    <source>
        <dbReference type="Proteomes" id="UP000240418"/>
    </source>
</evidence>
<evidence type="ECO:0000256" key="1">
    <source>
        <dbReference type="ARBA" id="ARBA00006817"/>
    </source>
</evidence>
<comment type="similarity">
    <text evidence="1">Belongs to the AHA1 family.</text>
</comment>
<comment type="caution">
    <text evidence="3">The sequence shown here is derived from an EMBL/GenBank/DDBJ whole genome shotgun (WGS) entry which is preliminary data.</text>
</comment>
<dbReference type="SUPFAM" id="SSF55961">
    <property type="entry name" value="Bet v1-like"/>
    <property type="match status" value="1"/>
</dbReference>
<dbReference type="InterPro" id="IPR013538">
    <property type="entry name" value="ASHA1/2-like_C"/>
</dbReference>
<reference evidence="3 4" key="1">
    <citation type="submission" date="2018-03" db="EMBL/GenBank/DDBJ databases">
        <title>Genomic Encyclopedia of Archaeal and Bacterial Type Strains, Phase II (KMG-II): from individual species to whole genera.</title>
        <authorList>
            <person name="Goeker M."/>
        </authorList>
    </citation>
    <scope>NUCLEOTIDE SEQUENCE [LARGE SCALE GENOMIC DNA]</scope>
    <source>
        <strain evidence="3 4">DSM 100673</strain>
    </source>
</reference>
<dbReference type="RefSeq" id="WP_106610382.1">
    <property type="nucleotide sequence ID" value="NZ_PYGJ01000022.1"/>
</dbReference>
<protein>
    <submittedName>
        <fullName evidence="3">Uncharacterized protein YndB with AHSA1/START domain</fullName>
    </submittedName>
</protein>
<dbReference type="Proteomes" id="UP000240418">
    <property type="component" value="Unassembled WGS sequence"/>
</dbReference>
<sequence length="145" mass="16246">MTNVRIERSFRVSPERLFAAVTKQADLLKWWGPEGVHVPEHSLDLSGLGPWYSVMVNDAGERFKVSGHVTSYDPPCSVGFTWAWHDDADARGHESHVTFTIVETDDGAQLIVDHHELLDEESALNHRGGWQSTLNRLAAVLEENS</sequence>
<dbReference type="OrthoDB" id="9805228at2"/>
<dbReference type="InterPro" id="IPR023393">
    <property type="entry name" value="START-like_dom_sf"/>
</dbReference>
<name>A0A2P8F4C9_9RHOB</name>
<proteinExistence type="inferred from homology"/>